<evidence type="ECO:0000256" key="2">
    <source>
        <dbReference type="ARBA" id="ARBA00023125"/>
    </source>
</evidence>
<name>A0A6M6ECX5_PRIMG</name>
<proteinExistence type="predicted"/>
<evidence type="ECO:0000259" key="4">
    <source>
        <dbReference type="PROSITE" id="PS50995"/>
    </source>
</evidence>
<dbReference type="SMART" id="SM00347">
    <property type="entry name" value="HTH_MARR"/>
    <property type="match status" value="1"/>
</dbReference>
<keyword evidence="5" id="KW-0614">Plasmid</keyword>
<dbReference type="EMBL" id="CP045276">
    <property type="protein sequence ID" value="QJX81325.1"/>
    <property type="molecule type" value="Genomic_DNA"/>
</dbReference>
<dbReference type="PRINTS" id="PR00598">
    <property type="entry name" value="HTHMARR"/>
</dbReference>
<dbReference type="AlphaFoldDB" id="A0A6M6ECX5"/>
<dbReference type="InterPro" id="IPR036390">
    <property type="entry name" value="WH_DNA-bd_sf"/>
</dbReference>
<keyword evidence="2" id="KW-0238">DNA-binding</keyword>
<dbReference type="PANTHER" id="PTHR42756">
    <property type="entry name" value="TRANSCRIPTIONAL REGULATOR, MARR"/>
    <property type="match status" value="1"/>
</dbReference>
<dbReference type="InterPro" id="IPR000835">
    <property type="entry name" value="HTH_MarR-typ"/>
</dbReference>
<reference evidence="5 6" key="1">
    <citation type="submission" date="2019-10" db="EMBL/GenBank/DDBJ databases">
        <title>Complete genome sequences for adaption low water activity.</title>
        <authorList>
            <person name="Zhao L."/>
            <person name="Zhong J."/>
        </authorList>
    </citation>
    <scope>NUCLEOTIDE SEQUENCE [LARGE SCALE GENOMIC DNA]</scope>
    <source>
        <strain evidence="5 6">FDU301</strain>
        <plasmid evidence="6">pfdu301d</plasmid>
    </source>
</reference>
<geneLocation type="plasmid" evidence="6">
    <name>pfdu301d</name>
</geneLocation>
<dbReference type="RefSeq" id="WP_171779296.1">
    <property type="nucleotide sequence ID" value="NZ_CP045276.1"/>
</dbReference>
<keyword evidence="3" id="KW-0804">Transcription</keyword>
<gene>
    <name evidence="5" type="ORF">FDZ14_35030</name>
</gene>
<dbReference type="Pfam" id="PF12802">
    <property type="entry name" value="MarR_2"/>
    <property type="match status" value="1"/>
</dbReference>
<dbReference type="Proteomes" id="UP000501076">
    <property type="component" value="Plasmid pFDU301D"/>
</dbReference>
<feature type="domain" description="HTH marR-type" evidence="4">
    <location>
        <begin position="3"/>
        <end position="137"/>
    </location>
</feature>
<evidence type="ECO:0000256" key="1">
    <source>
        <dbReference type="ARBA" id="ARBA00023015"/>
    </source>
</evidence>
<dbReference type="PROSITE" id="PS01117">
    <property type="entry name" value="HTH_MARR_1"/>
    <property type="match status" value="1"/>
</dbReference>
<dbReference type="PROSITE" id="PS50995">
    <property type="entry name" value="HTH_MARR_2"/>
    <property type="match status" value="1"/>
</dbReference>
<dbReference type="InterPro" id="IPR023187">
    <property type="entry name" value="Tscrpt_reg_MarR-type_CS"/>
</dbReference>
<dbReference type="InterPro" id="IPR036388">
    <property type="entry name" value="WH-like_DNA-bd_sf"/>
</dbReference>
<protein>
    <submittedName>
        <fullName evidence="5">MarR family transcriptional regulator</fullName>
    </submittedName>
</protein>
<accession>A0A6M6ECX5</accession>
<dbReference type="Gene3D" id="1.10.10.10">
    <property type="entry name" value="Winged helix-like DNA-binding domain superfamily/Winged helix DNA-binding domain"/>
    <property type="match status" value="1"/>
</dbReference>
<dbReference type="GO" id="GO:0003700">
    <property type="term" value="F:DNA-binding transcription factor activity"/>
    <property type="evidence" value="ECO:0007669"/>
    <property type="project" value="InterPro"/>
</dbReference>
<dbReference type="SUPFAM" id="SSF46785">
    <property type="entry name" value="Winged helix' DNA-binding domain"/>
    <property type="match status" value="1"/>
</dbReference>
<evidence type="ECO:0000256" key="3">
    <source>
        <dbReference type="ARBA" id="ARBA00023163"/>
    </source>
</evidence>
<sequence>MDKDQLLEEILDALYLAKDATRIYPTFPANIKSSHLHVLYAINNLGKEVRISDVSKEMLITLPNITNLIKELEKLGLVKKTSLKSDKRVILVQLTNEGFKVLDKYFLDYKRRIADMLQVEDSEKYQVMVESIKKVNELFKVVTEQINEKNEEI</sequence>
<organism evidence="5 6">
    <name type="scientific">Priestia megaterium</name>
    <name type="common">Bacillus megaterium</name>
    <dbReference type="NCBI Taxonomy" id="1404"/>
    <lineage>
        <taxon>Bacteria</taxon>
        <taxon>Bacillati</taxon>
        <taxon>Bacillota</taxon>
        <taxon>Bacilli</taxon>
        <taxon>Bacillales</taxon>
        <taxon>Bacillaceae</taxon>
        <taxon>Priestia</taxon>
    </lineage>
</organism>
<keyword evidence="1" id="KW-0805">Transcription regulation</keyword>
<evidence type="ECO:0000313" key="6">
    <source>
        <dbReference type="Proteomes" id="UP000501076"/>
    </source>
</evidence>
<evidence type="ECO:0000313" key="5">
    <source>
        <dbReference type="EMBL" id="QJX81325.1"/>
    </source>
</evidence>
<dbReference type="PANTHER" id="PTHR42756:SF1">
    <property type="entry name" value="TRANSCRIPTIONAL REPRESSOR OF EMRAB OPERON"/>
    <property type="match status" value="1"/>
</dbReference>
<dbReference type="GO" id="GO:0003677">
    <property type="term" value="F:DNA binding"/>
    <property type="evidence" value="ECO:0007669"/>
    <property type="project" value="UniProtKB-KW"/>
</dbReference>